<evidence type="ECO:0000313" key="3">
    <source>
        <dbReference type="Proteomes" id="UP000183104"/>
    </source>
</evidence>
<dbReference type="InterPro" id="IPR017531">
    <property type="entry name" value="Hydrolase-1_PEP"/>
</dbReference>
<name>A0A1G5DEQ1_9GAMM</name>
<feature type="domain" description="Serine aminopeptidase S33" evidence="1">
    <location>
        <begin position="36"/>
        <end position="149"/>
    </location>
</feature>
<sequence>MPKSPAMPPERPFAFECASHTLCGILHPPAAPSAARGVLVVVGGPQYRVGSHRQFVLLARHLAEQGIPVLRFDYRGMGDSEGRLHEFAEIESDIRAAVDAFFERWPDLEEVVLWGLCDAASAAAFYGFQDSRVAGLVLLNPWVRTEAGEARTRLKHYYLARLTEPAFWKKVLTLRWEPRRSLGHALAALRTLGGRERVGPAEDWRQMPLPQRMLHGLERFPRPVLLILSGRDLTAREFEDTVAASKGWRRWQGSPRVDTRRLEEADHTFSRRVWREQVETHTADWLRSW</sequence>
<gene>
    <name evidence="2" type="ORF">SAMN05661077_1288</name>
</gene>
<reference evidence="3" key="1">
    <citation type="submission" date="2016-10" db="EMBL/GenBank/DDBJ databases">
        <authorList>
            <person name="Varghese N."/>
        </authorList>
    </citation>
    <scope>NUCLEOTIDE SEQUENCE [LARGE SCALE GENOMIC DNA]</scope>
    <source>
        <strain evidence="3">HL 19</strain>
    </source>
</reference>
<proteinExistence type="predicted"/>
<dbReference type="InterPro" id="IPR029058">
    <property type="entry name" value="AB_hydrolase_fold"/>
</dbReference>
<dbReference type="SUPFAM" id="SSF53474">
    <property type="entry name" value="alpha/beta-Hydrolases"/>
    <property type="match status" value="1"/>
</dbReference>
<dbReference type="Pfam" id="PF12146">
    <property type="entry name" value="Hydrolase_4"/>
    <property type="match status" value="1"/>
</dbReference>
<dbReference type="InterPro" id="IPR022742">
    <property type="entry name" value="Hydrolase_4"/>
</dbReference>
<dbReference type="STRING" id="381306.AN478_07610"/>
<keyword evidence="3" id="KW-1185">Reference proteome</keyword>
<dbReference type="EMBL" id="FMUN01000003">
    <property type="protein sequence ID" value="SCY12870.1"/>
    <property type="molecule type" value="Genomic_DNA"/>
</dbReference>
<evidence type="ECO:0000313" key="2">
    <source>
        <dbReference type="EMBL" id="SCY12870.1"/>
    </source>
</evidence>
<accession>A0A1G5DEQ1</accession>
<keyword evidence="2" id="KW-0378">Hydrolase</keyword>
<protein>
    <submittedName>
        <fullName evidence="2">Exosortase A system-associated hydrolase 1</fullName>
    </submittedName>
</protein>
<organism evidence="2 3">
    <name type="scientific">Thiohalorhabdus denitrificans</name>
    <dbReference type="NCBI Taxonomy" id="381306"/>
    <lineage>
        <taxon>Bacteria</taxon>
        <taxon>Pseudomonadati</taxon>
        <taxon>Pseudomonadota</taxon>
        <taxon>Gammaproteobacteria</taxon>
        <taxon>Thiohalorhabdales</taxon>
        <taxon>Thiohalorhabdaceae</taxon>
        <taxon>Thiohalorhabdus</taxon>
    </lineage>
</organism>
<dbReference type="Proteomes" id="UP000183104">
    <property type="component" value="Unassembled WGS sequence"/>
</dbReference>
<dbReference type="AlphaFoldDB" id="A0A1G5DEQ1"/>
<dbReference type="NCBIfam" id="TIGR03100">
    <property type="entry name" value="hydr1_PEP"/>
    <property type="match status" value="1"/>
</dbReference>
<evidence type="ECO:0000259" key="1">
    <source>
        <dbReference type="Pfam" id="PF12146"/>
    </source>
</evidence>
<dbReference type="GO" id="GO:0016787">
    <property type="term" value="F:hydrolase activity"/>
    <property type="evidence" value="ECO:0007669"/>
    <property type="project" value="UniProtKB-KW"/>
</dbReference>
<dbReference type="Gene3D" id="3.40.50.1820">
    <property type="entry name" value="alpha/beta hydrolase"/>
    <property type="match status" value="1"/>
</dbReference>